<sequence>MEAKMNYIYVRKSEILKKEIVENIKINLFNRKKAIEEGLSKAISPNGNILVKYEDKKYIYNIKVNRLFPDFKSYNFTSLNLTEKSNQDIKNIFSDEFKDFEEIEILSEEIYRKVFYRENNKYIEDGKILNTNNIIENYIIEKNGGLLIVNSQAEEIENKEATLIPVIKILDIGDNNDSKKELEVIIKSFKENEIEISFDNIDKRYKEKYDELVELYNDIEKYNFSEDNSDYDEIEILKSFENGELELPLNFIDEYLQKLKNIEKTRLNEKEYDDKIFTDYQKGNWDIFSDSEEDIEKRELIKIATDEKYYAKNPKDDIREGGIVAIDFGTKSTVVAIQTQNEKTNLVRIAGDSYKKNVEKSQFENPTIMEFVDIKSFEKAYSESKSRPFTEWNDLKISYAANSSFLGGSKFILEGLKQWAGNKDEKLIIYDKKGKRIDLKPYIDVNEDEFDPIEYYAYYIGSYINNMFTGNIFTKYLLSFPIKYEKEIREKILKSFEKGIKKSLPISIIENKEIMKNFQVYRGANEPTAYFLCAGRELEKFPKKENEKLFYGIFDFGGGTTDFSFGICKYIGLTTSRYDYEIKHFGEGGDKFLGGENILKNLAYEICKNNLVALKEKDIHFYCPVGCKKFDGYEGVLDNSYEAIYNIKQIAEKFRGFWEEDELQKEMYISEEIGVTLLSSKASSETINLKFDKDECEEVINTIIRKGIENFISHLKLVFKDENLGVDKMEIFLSGNSSKSKRFQKMFKEEIQKIEDSVKNKKENIFNINYPIEKIDKKDTLEVNAKTGTAIGLLESRKGGRFKMIAKDEEKNDNEINFRYYVGYLKDRKFIEVLDYKVGYEKWIKFLDASDIETEIYYTPQANSIEGSLSGDNAYLKRKTITISKDYQDDETYIYIRATKPDMIEYCVSTDKKIKKNEFIEEVQELELI</sequence>
<name>A5TRS4_FUSNP</name>
<dbReference type="AlphaFoldDB" id="A5TRS4"/>
<organism evidence="1">
    <name type="scientific">Fusobacterium polymorphum ATCC 10953</name>
    <dbReference type="NCBI Taxonomy" id="393480"/>
    <lineage>
        <taxon>Bacteria</taxon>
        <taxon>Fusobacteriati</taxon>
        <taxon>Fusobacteriota</taxon>
        <taxon>Fusobacteriia</taxon>
        <taxon>Fusobacteriales</taxon>
        <taxon>Fusobacteriaceae</taxon>
        <taxon>Fusobacterium</taxon>
    </lineage>
</organism>
<dbReference type="RefSeq" id="WP_005894590.1">
    <property type="nucleotide sequence ID" value="NZ_CM000440.1"/>
</dbReference>
<accession>A5TRS4</accession>
<dbReference type="Gene3D" id="3.30.420.40">
    <property type="match status" value="2"/>
</dbReference>
<dbReference type="SUPFAM" id="SSF53067">
    <property type="entry name" value="Actin-like ATPase domain"/>
    <property type="match status" value="1"/>
</dbReference>
<evidence type="ECO:0000313" key="1">
    <source>
        <dbReference type="EMBL" id="EDK87599.1"/>
    </source>
</evidence>
<dbReference type="InterPro" id="IPR043129">
    <property type="entry name" value="ATPase_NBD"/>
</dbReference>
<protein>
    <recommendedName>
        <fullName evidence="2">Molecular chaperone DnaK</fullName>
    </recommendedName>
</protein>
<reference evidence="1" key="1">
    <citation type="submission" date="2006-07" db="EMBL/GenBank/DDBJ databases">
        <authorList>
            <person name="Qin X."/>
            <person name="Weinstock G.M."/>
        </authorList>
    </citation>
    <scope>NUCLEOTIDE SEQUENCE [LARGE SCALE GENOMIC DNA]</scope>
    <source>
        <strain evidence="1">ATCC 10953</strain>
    </source>
</reference>
<evidence type="ECO:0008006" key="2">
    <source>
        <dbReference type="Google" id="ProtNLM"/>
    </source>
</evidence>
<reference evidence="1" key="2">
    <citation type="submission" date="2007-05" db="EMBL/GenBank/DDBJ databases">
        <title>Genome sequence of Fusobacterium nucleatum subspecies polymorphum - a genetically tractable Fusobacterium.</title>
        <authorList>
            <person name="Karpathy S.E."/>
            <person name="Xiang Q."/>
            <person name="Gioia J."/>
            <person name="Jiang H."/>
            <person name="Liu Y."/>
            <person name="Petrosino J.F."/>
            <person name="Yerrapragada S."/>
            <person name="Fox G.E."/>
            <person name="Kinder Haake S."/>
            <person name="Weinstock G.M."/>
            <person name="Highlander S.K."/>
        </authorList>
    </citation>
    <scope>NUCLEOTIDE SEQUENCE [LARGE SCALE GENOMIC DNA]</scope>
    <source>
        <strain evidence="1">ATCC 10953</strain>
    </source>
</reference>
<dbReference type="Proteomes" id="UP000001921">
    <property type="component" value="Chromosome"/>
</dbReference>
<dbReference type="eggNOG" id="COG0443">
    <property type="taxonomic scope" value="Bacteria"/>
</dbReference>
<dbReference type="EMBL" id="CM000440">
    <property type="protein sequence ID" value="EDK87599.1"/>
    <property type="molecule type" value="Genomic_DNA"/>
</dbReference>
<gene>
    <name evidence="1" type="ORF">FNP_2207</name>
</gene>
<dbReference type="HOGENOM" id="CLU_011573_1_0_0"/>
<proteinExistence type="predicted"/>
<dbReference type="Gene3D" id="3.90.640.10">
    <property type="entry name" value="Actin, Chain A, domain 4"/>
    <property type="match status" value="1"/>
</dbReference>